<keyword evidence="1" id="KW-0732">Signal</keyword>
<dbReference type="RefSeq" id="XP_045961244.1">
    <property type="nucleotide sequence ID" value="XM_046101952.1"/>
</dbReference>
<dbReference type="Proteomes" id="UP000758603">
    <property type="component" value="Unassembled WGS sequence"/>
</dbReference>
<organism evidence="2 3">
    <name type="scientific">Truncatella angustata</name>
    <dbReference type="NCBI Taxonomy" id="152316"/>
    <lineage>
        <taxon>Eukaryota</taxon>
        <taxon>Fungi</taxon>
        <taxon>Dikarya</taxon>
        <taxon>Ascomycota</taxon>
        <taxon>Pezizomycotina</taxon>
        <taxon>Sordariomycetes</taxon>
        <taxon>Xylariomycetidae</taxon>
        <taxon>Amphisphaeriales</taxon>
        <taxon>Sporocadaceae</taxon>
        <taxon>Truncatella</taxon>
    </lineage>
</organism>
<keyword evidence="3" id="KW-1185">Reference proteome</keyword>
<name>A0A9P8UQA6_9PEZI</name>
<evidence type="ECO:0000313" key="3">
    <source>
        <dbReference type="Proteomes" id="UP000758603"/>
    </source>
</evidence>
<reference evidence="2" key="1">
    <citation type="journal article" date="2021" name="Nat. Commun.">
        <title>Genetic determinants of endophytism in the Arabidopsis root mycobiome.</title>
        <authorList>
            <person name="Mesny F."/>
            <person name="Miyauchi S."/>
            <person name="Thiergart T."/>
            <person name="Pickel B."/>
            <person name="Atanasova L."/>
            <person name="Karlsson M."/>
            <person name="Huettel B."/>
            <person name="Barry K.W."/>
            <person name="Haridas S."/>
            <person name="Chen C."/>
            <person name="Bauer D."/>
            <person name="Andreopoulos W."/>
            <person name="Pangilinan J."/>
            <person name="LaButti K."/>
            <person name="Riley R."/>
            <person name="Lipzen A."/>
            <person name="Clum A."/>
            <person name="Drula E."/>
            <person name="Henrissat B."/>
            <person name="Kohler A."/>
            <person name="Grigoriev I.V."/>
            <person name="Martin F.M."/>
            <person name="Hacquard S."/>
        </authorList>
    </citation>
    <scope>NUCLEOTIDE SEQUENCE</scope>
    <source>
        <strain evidence="2">MPI-SDFR-AT-0073</strain>
    </source>
</reference>
<dbReference type="PANTHER" id="PTHR35204:SF1">
    <property type="entry name" value="ENTEROTOXIN"/>
    <property type="match status" value="1"/>
</dbReference>
<feature type="chain" id="PRO_5040361867" evidence="1">
    <location>
        <begin position="21"/>
        <end position="533"/>
    </location>
</feature>
<proteinExistence type="predicted"/>
<evidence type="ECO:0000313" key="2">
    <source>
        <dbReference type="EMBL" id="KAH6657010.1"/>
    </source>
</evidence>
<dbReference type="PROSITE" id="PS51257">
    <property type="entry name" value="PROKAR_LIPOPROTEIN"/>
    <property type="match status" value="1"/>
</dbReference>
<accession>A0A9P8UQA6</accession>
<gene>
    <name evidence="2" type="ORF">BKA67DRAFT_553967</name>
</gene>
<dbReference type="GeneID" id="70130844"/>
<sequence>MRYQTKIAAIIFLFAGSCISTPAQQEFGPSIASVHQNAPQIFNAVHNAMRQFGSSLHHNGMSFFQATIPKGTILYHGSPTNEVPQGLEWLAFEIEHSENFAFGTFKKKPNDTPLVVQDSSQRPLDINSQHAISDKTVYMREIIARDLGAPSSQGCNPAGCDDGDDEWIHVPGYLHIYQAARPLKVLYLDGMAAGKTNMGTNDAEDYILTGNKSRHGFDDMRRADDLCDWAKTWEIDGFIRMEPGFEVVYCNFGDGGVHQVSATRHYKGFRPMEHHIYQYFQWVKAASQRYYGIGGGRVRVDYASMVSAYFYPLNLTNPNITMAEHPRLSAASLEELAVIRKHVERMTPKQRQKSFSGVDWQGVTDLVVTRYADRLALMATYDSVTAINVSLHHLIDTHIAYLDDDIDFDSARRACASHYLAGAIPETAEEEFIYAGILGTTELICKTLFDAHSLVEKAAYTDHDATREALSLVKDLMDKLRWSEWKQCGPCKMDEVCFIAMWPFGNTEDHYNPSCHNASTLVGRDSYWRWEWW</sequence>
<dbReference type="PANTHER" id="PTHR35204">
    <property type="entry name" value="YALI0A21131P"/>
    <property type="match status" value="1"/>
</dbReference>
<dbReference type="OrthoDB" id="10261782at2759"/>
<dbReference type="InterPro" id="IPR038921">
    <property type="entry name" value="YOR389W-like"/>
</dbReference>
<dbReference type="AlphaFoldDB" id="A0A9P8UQA6"/>
<comment type="caution">
    <text evidence="2">The sequence shown here is derived from an EMBL/GenBank/DDBJ whole genome shotgun (WGS) entry which is preliminary data.</text>
</comment>
<protein>
    <submittedName>
        <fullName evidence="2">Uncharacterized protein</fullName>
    </submittedName>
</protein>
<evidence type="ECO:0000256" key="1">
    <source>
        <dbReference type="SAM" id="SignalP"/>
    </source>
</evidence>
<dbReference type="EMBL" id="JAGPXC010000002">
    <property type="protein sequence ID" value="KAH6657010.1"/>
    <property type="molecule type" value="Genomic_DNA"/>
</dbReference>
<feature type="signal peptide" evidence="1">
    <location>
        <begin position="1"/>
        <end position="20"/>
    </location>
</feature>